<evidence type="ECO:0000313" key="2">
    <source>
        <dbReference type="EMBL" id="CAA9484860.1"/>
    </source>
</evidence>
<accession>A0A6J4S6U7</accession>
<dbReference type="SUPFAM" id="SSF103481">
    <property type="entry name" value="Multidrug resistance efflux transporter EmrE"/>
    <property type="match status" value="1"/>
</dbReference>
<feature type="transmembrane region" description="Helical" evidence="1">
    <location>
        <begin position="63"/>
        <end position="90"/>
    </location>
</feature>
<keyword evidence="1" id="KW-1133">Transmembrane helix</keyword>
<dbReference type="Gene3D" id="1.10.3730.20">
    <property type="match status" value="1"/>
</dbReference>
<protein>
    <recommendedName>
        <fullName evidence="3">Integral membrane protein</fullName>
    </recommendedName>
</protein>
<sequence>MLGVIGALLAATLYNGGIAIQALEAREAPASQALRPSLLAGLARRRRWVVGTLLVTAGWGLQAAALLVTPLTVVQPILAVGLIVLLVVGTRVLHERVGAREIAAVAAICVGLVALTLAAPRHTLTLASSPTLAVGLAALGGAALLPYLLGGLGRRPGVSVVLGAGLAYAWCGITTKLVADAAGRGE</sequence>
<dbReference type="InterPro" id="IPR037185">
    <property type="entry name" value="EmrE-like"/>
</dbReference>
<evidence type="ECO:0008006" key="3">
    <source>
        <dbReference type="Google" id="ProtNLM"/>
    </source>
</evidence>
<dbReference type="PANTHER" id="PTHR40761:SF1">
    <property type="entry name" value="CONSERVED INTEGRAL MEMBRANE ALANINE VALINE AND LEUCINE RICH PROTEIN-RELATED"/>
    <property type="match status" value="1"/>
</dbReference>
<feature type="non-terminal residue" evidence="2">
    <location>
        <position position="186"/>
    </location>
</feature>
<evidence type="ECO:0000256" key="1">
    <source>
        <dbReference type="SAM" id="Phobius"/>
    </source>
</evidence>
<reference evidence="2" key="1">
    <citation type="submission" date="2020-02" db="EMBL/GenBank/DDBJ databases">
        <authorList>
            <person name="Meier V. D."/>
        </authorList>
    </citation>
    <scope>NUCLEOTIDE SEQUENCE</scope>
    <source>
        <strain evidence="2">AVDCRST_MAG45</strain>
    </source>
</reference>
<gene>
    <name evidence="2" type="ORF">AVDCRST_MAG45-384</name>
</gene>
<keyword evidence="1" id="KW-0472">Membrane</keyword>
<dbReference type="PANTHER" id="PTHR40761">
    <property type="entry name" value="CONSERVED INTEGRAL MEMBRANE ALANINE VALINE AND LEUCINE RICH PROTEIN-RELATED"/>
    <property type="match status" value="1"/>
</dbReference>
<feature type="transmembrane region" description="Helical" evidence="1">
    <location>
        <begin position="102"/>
        <end position="119"/>
    </location>
</feature>
<feature type="transmembrane region" description="Helical" evidence="1">
    <location>
        <begin position="131"/>
        <end position="149"/>
    </location>
</feature>
<proteinExistence type="predicted"/>
<dbReference type="AlphaFoldDB" id="A0A6J4S6U7"/>
<name>A0A6J4S6U7_9ACTN</name>
<organism evidence="2">
    <name type="scientific">uncultured Solirubrobacterales bacterium</name>
    <dbReference type="NCBI Taxonomy" id="768556"/>
    <lineage>
        <taxon>Bacteria</taxon>
        <taxon>Bacillati</taxon>
        <taxon>Actinomycetota</taxon>
        <taxon>Thermoleophilia</taxon>
        <taxon>Solirubrobacterales</taxon>
        <taxon>environmental samples</taxon>
    </lineage>
</organism>
<keyword evidence="1" id="KW-0812">Transmembrane</keyword>
<dbReference type="EMBL" id="CADCVU010000034">
    <property type="protein sequence ID" value="CAA9484860.1"/>
    <property type="molecule type" value="Genomic_DNA"/>
</dbReference>